<dbReference type="InterPro" id="IPR036567">
    <property type="entry name" value="RHF-like"/>
</dbReference>
<protein>
    <submittedName>
        <fullName evidence="1">Ribosomal subunit interface protein</fullName>
    </submittedName>
</protein>
<comment type="caution">
    <text evidence="1">The sequence shown here is derived from an EMBL/GenBank/DDBJ whole genome shotgun (WGS) entry which is preliminary data.</text>
</comment>
<dbReference type="InterPro" id="IPR003489">
    <property type="entry name" value="RHF/RaiA"/>
</dbReference>
<dbReference type="AlphaFoldDB" id="A0A2M6Z407"/>
<reference evidence="2" key="1">
    <citation type="submission" date="2017-09" db="EMBL/GenBank/DDBJ databases">
        <title>Depth-based differentiation of microbial function through sediment-hosted aquifers and enrichment of novel symbionts in the deep terrestrial subsurface.</title>
        <authorList>
            <person name="Probst A.J."/>
            <person name="Ladd B."/>
            <person name="Jarett J.K."/>
            <person name="Geller-Mcgrath D.E."/>
            <person name="Sieber C.M.K."/>
            <person name="Emerson J.B."/>
            <person name="Anantharaman K."/>
            <person name="Thomas B.C."/>
            <person name="Malmstrom R."/>
            <person name="Stieglmeier M."/>
            <person name="Klingl A."/>
            <person name="Woyke T."/>
            <person name="Ryan C.M."/>
            <person name="Banfield J.F."/>
        </authorList>
    </citation>
    <scope>NUCLEOTIDE SEQUENCE [LARGE SCALE GENOMIC DNA]</scope>
</reference>
<gene>
    <name evidence="1" type="primary">raiA</name>
    <name evidence="1" type="ORF">COS93_00565</name>
</gene>
<dbReference type="NCBIfam" id="TIGR00741">
    <property type="entry name" value="yfiA"/>
    <property type="match status" value="1"/>
</dbReference>
<dbReference type="EMBL" id="PEWP01000013">
    <property type="protein sequence ID" value="PIU47131.1"/>
    <property type="molecule type" value="Genomic_DNA"/>
</dbReference>
<evidence type="ECO:0000313" key="2">
    <source>
        <dbReference type="Proteomes" id="UP000228777"/>
    </source>
</evidence>
<dbReference type="Proteomes" id="UP000228777">
    <property type="component" value="Unassembled WGS sequence"/>
</dbReference>
<dbReference type="SUPFAM" id="SSF69754">
    <property type="entry name" value="Ribosome binding protein Y (YfiA homologue)"/>
    <property type="match status" value="1"/>
</dbReference>
<dbReference type="Pfam" id="PF02482">
    <property type="entry name" value="Ribosomal_S30AE"/>
    <property type="match status" value="1"/>
</dbReference>
<dbReference type="Gene3D" id="3.30.160.100">
    <property type="entry name" value="Ribosome hibernation promotion factor-like"/>
    <property type="match status" value="1"/>
</dbReference>
<name>A0A2M6Z407_9BACT</name>
<proteinExistence type="predicted"/>
<sequence>MKIVIKATNIKLTDVLEKYTIEKLTGLEKFLKPVFEKTQSVMHIEIGKLSKHHRTGNIFYAEGQLFLPGKILRAVAERKNFKLAIVEIKDELQRQLKHIKRKK</sequence>
<organism evidence="1 2">
    <name type="scientific">bacterium (Candidatus Gribaldobacteria) CG07_land_8_20_14_0_80_33_18</name>
    <dbReference type="NCBI Taxonomy" id="2014272"/>
    <lineage>
        <taxon>Bacteria</taxon>
        <taxon>Candidatus Gribaldobacteria</taxon>
    </lineage>
</organism>
<evidence type="ECO:0000313" key="1">
    <source>
        <dbReference type="EMBL" id="PIU47131.1"/>
    </source>
</evidence>
<accession>A0A2M6Z407</accession>